<evidence type="ECO:0000313" key="3">
    <source>
        <dbReference type="Proteomes" id="UP000199403"/>
    </source>
</evidence>
<dbReference type="PANTHER" id="PTHR34599:SF2">
    <property type="entry name" value="TRAF-TYPE DOMAIN-CONTAINING PROTEIN"/>
    <property type="match status" value="1"/>
</dbReference>
<dbReference type="STRING" id="1416801.SAMN05192553_10959"/>
<organism evidence="2 3">
    <name type="scientific">Cyclobacterium xiamenense</name>
    <dbReference type="NCBI Taxonomy" id="1297121"/>
    <lineage>
        <taxon>Bacteria</taxon>
        <taxon>Pseudomonadati</taxon>
        <taxon>Bacteroidota</taxon>
        <taxon>Cytophagia</taxon>
        <taxon>Cytophagales</taxon>
        <taxon>Cyclobacteriaceae</taxon>
        <taxon>Cyclobacterium</taxon>
    </lineage>
</organism>
<dbReference type="SUPFAM" id="SSF48317">
    <property type="entry name" value="Acid phosphatase/Vanadium-dependent haloperoxidase"/>
    <property type="match status" value="1"/>
</dbReference>
<accession>A0A1H7B2J1</accession>
<keyword evidence="3" id="KW-1185">Reference proteome</keyword>
<dbReference type="EMBL" id="FNZH01000009">
    <property type="protein sequence ID" value="SEJ71134.1"/>
    <property type="molecule type" value="Genomic_DNA"/>
</dbReference>
<dbReference type="InterPro" id="IPR052559">
    <property type="entry name" value="V-haloperoxidase"/>
</dbReference>
<gene>
    <name evidence="2" type="ORF">SAMN05192553_10959</name>
</gene>
<dbReference type="Proteomes" id="UP000199403">
    <property type="component" value="Unassembled WGS sequence"/>
</dbReference>
<dbReference type="RefSeq" id="WP_092178047.1">
    <property type="nucleotide sequence ID" value="NZ_FNZH01000009.1"/>
</dbReference>
<dbReference type="InterPro" id="IPR000326">
    <property type="entry name" value="PAP2/HPO"/>
</dbReference>
<protein>
    <submittedName>
        <fullName evidence="2">PAP2 superfamily protein</fullName>
    </submittedName>
</protein>
<dbReference type="OrthoDB" id="7793240at2"/>
<reference evidence="3" key="1">
    <citation type="submission" date="2016-10" db="EMBL/GenBank/DDBJ databases">
        <authorList>
            <person name="Varghese N."/>
            <person name="Submissions S."/>
        </authorList>
    </citation>
    <scope>NUCLEOTIDE SEQUENCE [LARGE SCALE GENOMIC DNA]</scope>
    <source>
        <strain evidence="3">IBRC-M 10761</strain>
    </source>
</reference>
<dbReference type="Gene3D" id="1.10.606.20">
    <property type="match status" value="1"/>
</dbReference>
<dbReference type="InterPro" id="IPR036938">
    <property type="entry name" value="PAP2/HPO_sf"/>
</dbReference>
<dbReference type="PANTHER" id="PTHR34599">
    <property type="entry name" value="PEROXIDASE-RELATED"/>
    <property type="match status" value="1"/>
</dbReference>
<sequence>MTKLLYTAFLFFFVGYLHPLYAVGTNPPDSEREKQELDWMIDHLFSITEVMVNDVASPPGAARFYSYSLLAAHLAFQQGQDFAADPLLSQLKGPFPNSLPTLPSEKEPSNTSFSAQYAMLEVGKRLMPSGKKLQEAQEKLQKQYLSNRYLKKRDMAELVVYGEQLAQWVIDYAAEDGYRFLSTLKRYSPSGEEGKWYPTPPAYMAAIDPEWRTIRPFFLDKASDFAPPPPAPFSLDPGSSFYEQLHEIYRVTGDLDEEQQLIANFWDCNPFNVTYSGHMAIGLKKITPGGHWIGITGIACKDAGLNVKQSIYIHSLVAMSLHDAFISCWDEKYRSDRIRPLTAINEHIDDTWRPQLQTPPFPEYTSGHSVISRTSAIILTDFFGEGFEFIDTSEVFFGLPERAFDSFLQASDEAAISRLYGGIHFRDAIEEGTKQGDAIAQYILKKVNSPKEMLLSNE</sequence>
<evidence type="ECO:0000259" key="1">
    <source>
        <dbReference type="Pfam" id="PF01569"/>
    </source>
</evidence>
<proteinExistence type="predicted"/>
<dbReference type="CDD" id="cd03398">
    <property type="entry name" value="PAP2_haloperoxidase"/>
    <property type="match status" value="1"/>
</dbReference>
<dbReference type="AlphaFoldDB" id="A0A1H7B2J1"/>
<evidence type="ECO:0000313" key="2">
    <source>
        <dbReference type="EMBL" id="SEJ71134.1"/>
    </source>
</evidence>
<name>A0A1H7B2J1_9BACT</name>
<dbReference type="Pfam" id="PF01569">
    <property type="entry name" value="PAP2"/>
    <property type="match status" value="1"/>
</dbReference>
<feature type="domain" description="Phosphatidic acid phosphatase type 2/haloperoxidase" evidence="1">
    <location>
        <begin position="329"/>
        <end position="444"/>
    </location>
</feature>